<keyword evidence="3" id="KW-1185">Reference proteome</keyword>
<accession>A0A453CL79</accession>
<evidence type="ECO:0000313" key="2">
    <source>
        <dbReference type="EnsemblPlants" id="AET2Gv20886700.1"/>
    </source>
</evidence>
<feature type="compositionally biased region" description="Low complexity" evidence="1">
    <location>
        <begin position="10"/>
        <end position="26"/>
    </location>
</feature>
<dbReference type="Proteomes" id="UP000015105">
    <property type="component" value="Chromosome 2D"/>
</dbReference>
<organism evidence="2 3">
    <name type="scientific">Aegilops tauschii subsp. strangulata</name>
    <name type="common">Goatgrass</name>
    <dbReference type="NCBI Taxonomy" id="200361"/>
    <lineage>
        <taxon>Eukaryota</taxon>
        <taxon>Viridiplantae</taxon>
        <taxon>Streptophyta</taxon>
        <taxon>Embryophyta</taxon>
        <taxon>Tracheophyta</taxon>
        <taxon>Spermatophyta</taxon>
        <taxon>Magnoliopsida</taxon>
        <taxon>Liliopsida</taxon>
        <taxon>Poales</taxon>
        <taxon>Poaceae</taxon>
        <taxon>BOP clade</taxon>
        <taxon>Pooideae</taxon>
        <taxon>Triticodae</taxon>
        <taxon>Triticeae</taxon>
        <taxon>Triticinae</taxon>
        <taxon>Aegilops</taxon>
    </lineage>
</organism>
<dbReference type="AlphaFoldDB" id="A0A453CL79"/>
<name>A0A453CL79_AEGTS</name>
<evidence type="ECO:0000256" key="1">
    <source>
        <dbReference type="SAM" id="MobiDB-lite"/>
    </source>
</evidence>
<feature type="region of interest" description="Disordered" evidence="1">
    <location>
        <begin position="1"/>
        <end position="50"/>
    </location>
</feature>
<feature type="compositionally biased region" description="Pro residues" evidence="1">
    <location>
        <begin position="37"/>
        <end position="50"/>
    </location>
</feature>
<reference evidence="3" key="1">
    <citation type="journal article" date="2014" name="Science">
        <title>Ancient hybridizations among the ancestral genomes of bread wheat.</title>
        <authorList>
            <consortium name="International Wheat Genome Sequencing Consortium,"/>
            <person name="Marcussen T."/>
            <person name="Sandve S.R."/>
            <person name="Heier L."/>
            <person name="Spannagl M."/>
            <person name="Pfeifer M."/>
            <person name="Jakobsen K.S."/>
            <person name="Wulff B.B."/>
            <person name="Steuernagel B."/>
            <person name="Mayer K.F."/>
            <person name="Olsen O.A."/>
        </authorList>
    </citation>
    <scope>NUCLEOTIDE SEQUENCE [LARGE SCALE GENOMIC DNA]</scope>
    <source>
        <strain evidence="3">cv. AL8/78</strain>
    </source>
</reference>
<dbReference type="EnsemblPlants" id="AET2Gv20886700.1">
    <property type="protein sequence ID" value="AET2Gv20886700.1"/>
    <property type="gene ID" value="AET2Gv20886700"/>
</dbReference>
<reference evidence="2" key="5">
    <citation type="journal article" date="2021" name="G3 (Bethesda)">
        <title>Aegilops tauschii genome assembly Aet v5.0 features greater sequence contiguity and improved annotation.</title>
        <authorList>
            <person name="Wang L."/>
            <person name="Zhu T."/>
            <person name="Rodriguez J.C."/>
            <person name="Deal K.R."/>
            <person name="Dubcovsky J."/>
            <person name="McGuire P.E."/>
            <person name="Lux T."/>
            <person name="Spannagl M."/>
            <person name="Mayer K.F.X."/>
            <person name="Baldrich P."/>
            <person name="Meyers B.C."/>
            <person name="Huo N."/>
            <person name="Gu Y.Q."/>
            <person name="Zhou H."/>
            <person name="Devos K.M."/>
            <person name="Bennetzen J.L."/>
            <person name="Unver T."/>
            <person name="Budak H."/>
            <person name="Gulick P.J."/>
            <person name="Galiba G."/>
            <person name="Kalapos B."/>
            <person name="Nelson D.R."/>
            <person name="Li P."/>
            <person name="You F.M."/>
            <person name="Luo M.C."/>
            <person name="Dvorak J."/>
        </authorList>
    </citation>
    <scope>NUCLEOTIDE SEQUENCE [LARGE SCALE GENOMIC DNA]</scope>
    <source>
        <strain evidence="2">cv. AL8/78</strain>
    </source>
</reference>
<reference evidence="2" key="3">
    <citation type="journal article" date="2017" name="Nature">
        <title>Genome sequence of the progenitor of the wheat D genome Aegilops tauschii.</title>
        <authorList>
            <person name="Luo M.C."/>
            <person name="Gu Y.Q."/>
            <person name="Puiu D."/>
            <person name="Wang H."/>
            <person name="Twardziok S.O."/>
            <person name="Deal K.R."/>
            <person name="Huo N."/>
            <person name="Zhu T."/>
            <person name="Wang L."/>
            <person name="Wang Y."/>
            <person name="McGuire P.E."/>
            <person name="Liu S."/>
            <person name="Long H."/>
            <person name="Ramasamy R.K."/>
            <person name="Rodriguez J.C."/>
            <person name="Van S.L."/>
            <person name="Yuan L."/>
            <person name="Wang Z."/>
            <person name="Xia Z."/>
            <person name="Xiao L."/>
            <person name="Anderson O.D."/>
            <person name="Ouyang S."/>
            <person name="Liang Y."/>
            <person name="Zimin A.V."/>
            <person name="Pertea G."/>
            <person name="Qi P."/>
            <person name="Bennetzen J.L."/>
            <person name="Dai X."/>
            <person name="Dawson M.W."/>
            <person name="Muller H.G."/>
            <person name="Kugler K."/>
            <person name="Rivarola-Duarte L."/>
            <person name="Spannagl M."/>
            <person name="Mayer K.F.X."/>
            <person name="Lu F.H."/>
            <person name="Bevan M.W."/>
            <person name="Leroy P."/>
            <person name="Li P."/>
            <person name="You F.M."/>
            <person name="Sun Q."/>
            <person name="Liu Z."/>
            <person name="Lyons E."/>
            <person name="Wicker T."/>
            <person name="Salzberg S.L."/>
            <person name="Devos K.M."/>
            <person name="Dvorak J."/>
        </authorList>
    </citation>
    <scope>NUCLEOTIDE SEQUENCE [LARGE SCALE GENOMIC DNA]</scope>
    <source>
        <strain evidence="2">cv. AL8/78</strain>
    </source>
</reference>
<reference evidence="2" key="4">
    <citation type="submission" date="2019-03" db="UniProtKB">
        <authorList>
            <consortium name="EnsemblPlants"/>
        </authorList>
    </citation>
    <scope>IDENTIFICATION</scope>
</reference>
<evidence type="ECO:0000313" key="3">
    <source>
        <dbReference type="Proteomes" id="UP000015105"/>
    </source>
</evidence>
<proteinExistence type="predicted"/>
<sequence>MWKPRRPHQPSRSARCTPPTRRAPPARTRRRRSASASPPPPACTWPTAPPVPPDLTPAFSSVSYRCFACLFVLICSGKSPRIML</sequence>
<reference evidence="3" key="2">
    <citation type="journal article" date="2017" name="Nat. Plants">
        <title>The Aegilops tauschii genome reveals multiple impacts of transposons.</title>
        <authorList>
            <person name="Zhao G."/>
            <person name="Zou C."/>
            <person name="Li K."/>
            <person name="Wang K."/>
            <person name="Li T."/>
            <person name="Gao L."/>
            <person name="Zhang X."/>
            <person name="Wang H."/>
            <person name="Yang Z."/>
            <person name="Liu X."/>
            <person name="Jiang W."/>
            <person name="Mao L."/>
            <person name="Kong X."/>
            <person name="Jiao Y."/>
            <person name="Jia J."/>
        </authorList>
    </citation>
    <scope>NUCLEOTIDE SEQUENCE [LARGE SCALE GENOMIC DNA]</scope>
    <source>
        <strain evidence="3">cv. AL8/78</strain>
    </source>
</reference>
<protein>
    <submittedName>
        <fullName evidence="2">Uncharacterized protein</fullName>
    </submittedName>
</protein>
<dbReference type="Gramene" id="AET2Gv20886700.1">
    <property type="protein sequence ID" value="AET2Gv20886700.1"/>
    <property type="gene ID" value="AET2Gv20886700"/>
</dbReference>